<dbReference type="InterPro" id="IPR003661">
    <property type="entry name" value="HisK_dim/P_dom"/>
</dbReference>
<keyword evidence="8" id="KW-0067">ATP-binding</keyword>
<keyword evidence="5" id="KW-0808">Transferase</keyword>
<dbReference type="PANTHER" id="PTHR44936:SF10">
    <property type="entry name" value="SENSOR PROTEIN RSTB"/>
    <property type="match status" value="1"/>
</dbReference>
<dbReference type="InterPro" id="IPR005467">
    <property type="entry name" value="His_kinase_dom"/>
</dbReference>
<accession>A0ABV0JL64</accession>
<dbReference type="RefSeq" id="WP_190428288.1">
    <property type="nucleotide sequence ID" value="NZ_JAMPKK010000010.1"/>
</dbReference>
<dbReference type="PANTHER" id="PTHR44936">
    <property type="entry name" value="SENSOR PROTEIN CREC"/>
    <property type="match status" value="1"/>
</dbReference>
<keyword evidence="11" id="KW-1185">Reference proteome</keyword>
<dbReference type="Gene3D" id="1.10.287.130">
    <property type="match status" value="1"/>
</dbReference>
<dbReference type="Proteomes" id="UP001442494">
    <property type="component" value="Unassembled WGS sequence"/>
</dbReference>
<proteinExistence type="predicted"/>
<comment type="subcellular location">
    <subcellularLocation>
        <location evidence="2">Cell membrane</location>
        <topology evidence="2">Multi-pass membrane protein</topology>
    </subcellularLocation>
</comment>
<reference evidence="10 11" key="1">
    <citation type="submission" date="2022-04" db="EMBL/GenBank/DDBJ databases">
        <title>Positive selection, recombination, and allopatry shape intraspecific diversity of widespread and dominant cyanobacteria.</title>
        <authorList>
            <person name="Wei J."/>
            <person name="Shu W."/>
            <person name="Hu C."/>
        </authorList>
    </citation>
    <scope>NUCLEOTIDE SEQUENCE [LARGE SCALE GENOMIC DNA]</scope>
    <source>
        <strain evidence="10 11">GB2-A5</strain>
    </source>
</reference>
<dbReference type="EMBL" id="JAMPKK010000010">
    <property type="protein sequence ID" value="MEP0864182.1"/>
    <property type="molecule type" value="Genomic_DNA"/>
</dbReference>
<dbReference type="InterPro" id="IPR036097">
    <property type="entry name" value="HisK_dim/P_sf"/>
</dbReference>
<evidence type="ECO:0000256" key="3">
    <source>
        <dbReference type="ARBA" id="ARBA00012438"/>
    </source>
</evidence>
<dbReference type="GO" id="GO:0016301">
    <property type="term" value="F:kinase activity"/>
    <property type="evidence" value="ECO:0007669"/>
    <property type="project" value="UniProtKB-KW"/>
</dbReference>
<dbReference type="Gene3D" id="3.30.565.10">
    <property type="entry name" value="Histidine kinase-like ATPase, C-terminal domain"/>
    <property type="match status" value="1"/>
</dbReference>
<keyword evidence="7 10" id="KW-0418">Kinase</keyword>
<evidence type="ECO:0000313" key="10">
    <source>
        <dbReference type="EMBL" id="MEP0864182.1"/>
    </source>
</evidence>
<feature type="domain" description="Histidine kinase" evidence="9">
    <location>
        <begin position="278"/>
        <end position="505"/>
    </location>
</feature>
<sequence>MQKWLLPTIGEVLAQYEPSGADSLMPFTQETAEKLDGQQRSSSRKALKQMRAKREWCGAIAALEELLHLSTATSTGSDEPLGLVLAGPVPVLSHPDVMNRFQTGIFTVESLNPMALMPFQLPPATGQAAEKDSLCLPKLPLIPADPLASEQFCVVLTSQFSLVMVVGEDVNYQKAFMYSFDPEVVEKAWYSLRSRLLLSNLDRVGQLEALVKRFPPTAPDYRTVTQFSRLLLKNLPDEAKGDAAEPVEAKAKNPDNSEYSILNNQLIENSCDIELLQAFAHEVRTPLTTIRTLTRLLLKRRDLPQEIIKRLEKIDRECTEQIDRMELFFRAAEVETAPVKRREVHLSAMSVAQVFQNSIPRWQEQASRRNLTLDVVLPQKLPSVVSNPAMLDQVLTGLIENFTRRIPEGGHIQVEVTPAGDQLKLQLQSQSQRYPDENGDSPAANINQPTLKSIGQMLMFQPETGCLSLNLNVTKNLFQALGGKLIVRQRPQQGEVLTIFLPLEVGNTKKLGVKS</sequence>
<dbReference type="EC" id="2.7.13.3" evidence="3"/>
<keyword evidence="6" id="KW-0547">Nucleotide-binding</keyword>
<comment type="catalytic activity">
    <reaction evidence="1">
        <text>ATP + protein L-histidine = ADP + protein N-phospho-L-histidine.</text>
        <dbReference type="EC" id="2.7.13.3"/>
    </reaction>
</comment>
<gene>
    <name evidence="10" type="ORF">NDI37_06850</name>
</gene>
<protein>
    <recommendedName>
        <fullName evidence="3">histidine kinase</fullName>
        <ecNumber evidence="3">2.7.13.3</ecNumber>
    </recommendedName>
</protein>
<organism evidence="10 11">
    <name type="scientific">Funiculus sociatus GB2-A5</name>
    <dbReference type="NCBI Taxonomy" id="2933946"/>
    <lineage>
        <taxon>Bacteria</taxon>
        <taxon>Bacillati</taxon>
        <taxon>Cyanobacteriota</taxon>
        <taxon>Cyanophyceae</taxon>
        <taxon>Coleofasciculales</taxon>
        <taxon>Coleofasciculaceae</taxon>
        <taxon>Funiculus</taxon>
    </lineage>
</organism>
<dbReference type="CDD" id="cd00082">
    <property type="entry name" value="HisKA"/>
    <property type="match status" value="1"/>
</dbReference>
<dbReference type="SUPFAM" id="SSF47384">
    <property type="entry name" value="Homodimeric domain of signal transducing histidine kinase"/>
    <property type="match status" value="1"/>
</dbReference>
<comment type="caution">
    <text evidence="10">The sequence shown here is derived from an EMBL/GenBank/DDBJ whole genome shotgun (WGS) entry which is preliminary data.</text>
</comment>
<dbReference type="InterPro" id="IPR050980">
    <property type="entry name" value="2C_sensor_his_kinase"/>
</dbReference>
<dbReference type="PROSITE" id="PS50109">
    <property type="entry name" value="HIS_KIN"/>
    <property type="match status" value="1"/>
</dbReference>
<evidence type="ECO:0000313" key="11">
    <source>
        <dbReference type="Proteomes" id="UP001442494"/>
    </source>
</evidence>
<evidence type="ECO:0000256" key="7">
    <source>
        <dbReference type="ARBA" id="ARBA00022777"/>
    </source>
</evidence>
<evidence type="ECO:0000256" key="4">
    <source>
        <dbReference type="ARBA" id="ARBA00022475"/>
    </source>
</evidence>
<keyword evidence="4" id="KW-0472">Membrane</keyword>
<evidence type="ECO:0000259" key="9">
    <source>
        <dbReference type="PROSITE" id="PS50109"/>
    </source>
</evidence>
<dbReference type="Pfam" id="PF00512">
    <property type="entry name" value="HisKA"/>
    <property type="match status" value="1"/>
</dbReference>
<evidence type="ECO:0000256" key="1">
    <source>
        <dbReference type="ARBA" id="ARBA00000085"/>
    </source>
</evidence>
<evidence type="ECO:0000256" key="5">
    <source>
        <dbReference type="ARBA" id="ARBA00022679"/>
    </source>
</evidence>
<dbReference type="InterPro" id="IPR036890">
    <property type="entry name" value="HATPase_C_sf"/>
</dbReference>
<keyword evidence="4" id="KW-1003">Cell membrane</keyword>
<evidence type="ECO:0000256" key="8">
    <source>
        <dbReference type="ARBA" id="ARBA00022840"/>
    </source>
</evidence>
<dbReference type="SUPFAM" id="SSF55874">
    <property type="entry name" value="ATPase domain of HSP90 chaperone/DNA topoisomerase II/histidine kinase"/>
    <property type="match status" value="1"/>
</dbReference>
<evidence type="ECO:0000256" key="2">
    <source>
        <dbReference type="ARBA" id="ARBA00004651"/>
    </source>
</evidence>
<dbReference type="SMART" id="SM00388">
    <property type="entry name" value="HisKA"/>
    <property type="match status" value="1"/>
</dbReference>
<name>A0ABV0JL64_9CYAN</name>
<evidence type="ECO:0000256" key="6">
    <source>
        <dbReference type="ARBA" id="ARBA00022741"/>
    </source>
</evidence>